<dbReference type="Proteomes" id="UP000266118">
    <property type="component" value="Chromosome"/>
</dbReference>
<sequence>MVLSLPVDGQVHSTEKKKEVPSEHLFTIISGPDQPVIDEGMSGTKNILGGFEGGRSIKINGIYHLFPTERAGEKDSGAYYDRVKTRIGHWISKDAIHWRRVGTIYQADGKYSTTDDDNPINDRRGAIWSFMPIFNKKENRWNAFYVAYTVSRAIEPNHSFGRIWRAVSIMKGINGIGGPYIDSGIVMEPGLNSQLWEGRQGVDSFFPFQVGNSWLAFYGGAYPWNKWSDYPYHAQHNGWFVGLASATQLGGPWKRMDTTINPITSINPVFIENPIVTRLSNGVYIAIFDGGPNGWGLHMPNKFGYTLSADGIHWIKAQYISIEDKVKKWWDIMRTPLGLIPEGNGEYTVIYAAIKNNQRFHPIGMVRLKINPEALAQLTQSLRKE</sequence>
<dbReference type="RefSeq" id="WP_119985470.1">
    <property type="nucleotide sequence ID" value="NZ_CP032489.1"/>
</dbReference>
<reference evidence="1 2" key="1">
    <citation type="submission" date="2018-09" db="EMBL/GenBank/DDBJ databases">
        <title>Arachidicoccus sp. nov., a bacterium isolated from soil.</title>
        <authorList>
            <person name="Weon H.-Y."/>
            <person name="Kwon S.-W."/>
            <person name="Lee S.A."/>
        </authorList>
    </citation>
    <scope>NUCLEOTIDE SEQUENCE [LARGE SCALE GENOMIC DNA]</scope>
    <source>
        <strain evidence="1 2">KIS59-12</strain>
    </source>
</reference>
<keyword evidence="2" id="KW-1185">Reference proteome</keyword>
<proteinExistence type="predicted"/>
<dbReference type="AlphaFoldDB" id="A0A386HML2"/>
<protein>
    <recommendedName>
        <fullName evidence="3">Glycosyl hydrolase family 43</fullName>
    </recommendedName>
</protein>
<dbReference type="OrthoDB" id="7542127at2"/>
<dbReference type="Gene3D" id="2.115.10.20">
    <property type="entry name" value="Glycosyl hydrolase domain, family 43"/>
    <property type="match status" value="1"/>
</dbReference>
<organism evidence="1 2">
    <name type="scientific">Arachidicoccus soli</name>
    <dbReference type="NCBI Taxonomy" id="2341117"/>
    <lineage>
        <taxon>Bacteria</taxon>
        <taxon>Pseudomonadati</taxon>
        <taxon>Bacteroidota</taxon>
        <taxon>Chitinophagia</taxon>
        <taxon>Chitinophagales</taxon>
        <taxon>Chitinophagaceae</taxon>
        <taxon>Arachidicoccus</taxon>
    </lineage>
</organism>
<dbReference type="EMBL" id="CP032489">
    <property type="protein sequence ID" value="AYD46912.1"/>
    <property type="molecule type" value="Genomic_DNA"/>
</dbReference>
<dbReference type="KEGG" id="ark:D6B99_04350"/>
<gene>
    <name evidence="1" type="ORF">D6B99_04350</name>
</gene>
<evidence type="ECO:0008006" key="3">
    <source>
        <dbReference type="Google" id="ProtNLM"/>
    </source>
</evidence>
<dbReference type="SUPFAM" id="SSF75005">
    <property type="entry name" value="Arabinanase/levansucrase/invertase"/>
    <property type="match status" value="2"/>
</dbReference>
<dbReference type="InterPro" id="IPR023296">
    <property type="entry name" value="Glyco_hydro_beta-prop_sf"/>
</dbReference>
<evidence type="ECO:0000313" key="1">
    <source>
        <dbReference type="EMBL" id="AYD46912.1"/>
    </source>
</evidence>
<accession>A0A386HML2</accession>
<evidence type="ECO:0000313" key="2">
    <source>
        <dbReference type="Proteomes" id="UP000266118"/>
    </source>
</evidence>
<name>A0A386HML2_9BACT</name>